<evidence type="ECO:0000259" key="3">
    <source>
        <dbReference type="PROSITE" id="PS51670"/>
    </source>
</evidence>
<dbReference type="Pfam" id="PF01549">
    <property type="entry name" value="ShK"/>
    <property type="match status" value="2"/>
</dbReference>
<dbReference type="PROSITE" id="PS51670">
    <property type="entry name" value="SHKT"/>
    <property type="match status" value="2"/>
</dbReference>
<name>A0A9P1N6X8_9PELO</name>
<dbReference type="PANTHER" id="PTHR46707:SF1">
    <property type="entry name" value="COEXPRESSED WITH POLYCYSTINS-RELATED"/>
    <property type="match status" value="1"/>
</dbReference>
<evidence type="ECO:0000256" key="1">
    <source>
        <dbReference type="PROSITE-ProRule" id="PRU01005"/>
    </source>
</evidence>
<feature type="signal peptide" evidence="2">
    <location>
        <begin position="1"/>
        <end position="21"/>
    </location>
</feature>
<organism evidence="4 5">
    <name type="scientific">Caenorhabditis angaria</name>
    <dbReference type="NCBI Taxonomy" id="860376"/>
    <lineage>
        <taxon>Eukaryota</taxon>
        <taxon>Metazoa</taxon>
        <taxon>Ecdysozoa</taxon>
        <taxon>Nematoda</taxon>
        <taxon>Chromadorea</taxon>
        <taxon>Rhabditida</taxon>
        <taxon>Rhabditina</taxon>
        <taxon>Rhabditomorpha</taxon>
        <taxon>Rhabditoidea</taxon>
        <taxon>Rhabditidae</taxon>
        <taxon>Peloderinae</taxon>
        <taxon>Caenorhabditis</taxon>
    </lineage>
</organism>
<proteinExistence type="predicted"/>
<evidence type="ECO:0000256" key="2">
    <source>
        <dbReference type="SAM" id="SignalP"/>
    </source>
</evidence>
<reference evidence="4" key="1">
    <citation type="submission" date="2022-11" db="EMBL/GenBank/DDBJ databases">
        <authorList>
            <person name="Kikuchi T."/>
        </authorList>
    </citation>
    <scope>NUCLEOTIDE SEQUENCE</scope>
    <source>
        <strain evidence="4">PS1010</strain>
    </source>
</reference>
<dbReference type="Gene3D" id="1.10.10.1940">
    <property type="match status" value="2"/>
</dbReference>
<dbReference type="AlphaFoldDB" id="A0A9P1N6X8"/>
<evidence type="ECO:0000313" key="4">
    <source>
        <dbReference type="EMBL" id="CAI5453445.1"/>
    </source>
</evidence>
<feature type="domain" description="ShKT" evidence="3">
    <location>
        <begin position="71"/>
        <end position="108"/>
    </location>
</feature>
<dbReference type="SMART" id="SM00254">
    <property type="entry name" value="ShKT"/>
    <property type="match status" value="2"/>
</dbReference>
<keyword evidence="2" id="KW-0732">Signal</keyword>
<dbReference type="OrthoDB" id="5832750at2759"/>
<dbReference type="EMBL" id="CANHGI010000005">
    <property type="protein sequence ID" value="CAI5453445.1"/>
    <property type="molecule type" value="Genomic_DNA"/>
</dbReference>
<feature type="chain" id="PRO_5040482060" description="ShKT domain-containing protein" evidence="2">
    <location>
        <begin position="22"/>
        <end position="129"/>
    </location>
</feature>
<feature type="domain" description="ShKT" evidence="3">
    <location>
        <begin position="22"/>
        <end position="59"/>
    </location>
</feature>
<protein>
    <recommendedName>
        <fullName evidence="3">ShKT domain-containing protein</fullName>
    </recommendedName>
</protein>
<comment type="caution">
    <text evidence="1">Lacks conserved residue(s) required for the propagation of feature annotation.</text>
</comment>
<dbReference type="PANTHER" id="PTHR46707">
    <property type="entry name" value="PROTEIN CBG07468"/>
    <property type="match status" value="1"/>
</dbReference>
<gene>
    <name evidence="4" type="ORF">CAMP_LOCUS16082</name>
</gene>
<evidence type="ECO:0000313" key="5">
    <source>
        <dbReference type="Proteomes" id="UP001152747"/>
    </source>
</evidence>
<dbReference type="InterPro" id="IPR003582">
    <property type="entry name" value="ShKT_dom"/>
</dbReference>
<keyword evidence="5" id="KW-1185">Reference proteome</keyword>
<dbReference type="Proteomes" id="UP001152747">
    <property type="component" value="Unassembled WGS sequence"/>
</dbReference>
<sequence length="129" mass="13669">MSAFPTSIFLVIVAFIVLSESCSDSSTACSSWKANGYCTNSFYTDSERQSYCAATCGYCTISSTTGSSVGCTDAYSGCLVWKKNGFCSNSFYNQTIRVQYCQQTCALCSVSSDSTTEATTAAADDTTTA</sequence>
<comment type="caution">
    <text evidence="4">The sequence shown here is derived from an EMBL/GenBank/DDBJ whole genome shotgun (WGS) entry which is preliminary data.</text>
</comment>
<accession>A0A9P1N6X8</accession>